<dbReference type="AlphaFoldDB" id="A0A382UVQ9"/>
<name>A0A382UVQ9_9ZZZZ</name>
<proteinExistence type="predicted"/>
<organism evidence="1">
    <name type="scientific">marine metagenome</name>
    <dbReference type="NCBI Taxonomy" id="408172"/>
    <lineage>
        <taxon>unclassified sequences</taxon>
        <taxon>metagenomes</taxon>
        <taxon>ecological metagenomes</taxon>
    </lineage>
</organism>
<evidence type="ECO:0000313" key="1">
    <source>
        <dbReference type="EMBL" id="SVD38280.1"/>
    </source>
</evidence>
<accession>A0A382UVQ9</accession>
<protein>
    <submittedName>
        <fullName evidence="1">Uncharacterized protein</fullName>
    </submittedName>
</protein>
<dbReference type="EMBL" id="UINC01147135">
    <property type="protein sequence ID" value="SVD38280.1"/>
    <property type="molecule type" value="Genomic_DNA"/>
</dbReference>
<reference evidence="1" key="1">
    <citation type="submission" date="2018-05" db="EMBL/GenBank/DDBJ databases">
        <authorList>
            <person name="Lanie J.A."/>
            <person name="Ng W.-L."/>
            <person name="Kazmierczak K.M."/>
            <person name="Andrzejewski T.M."/>
            <person name="Davidsen T.M."/>
            <person name="Wayne K.J."/>
            <person name="Tettelin H."/>
            <person name="Glass J.I."/>
            <person name="Rusch D."/>
            <person name="Podicherti R."/>
            <person name="Tsui H.-C.T."/>
            <person name="Winkler M.E."/>
        </authorList>
    </citation>
    <scope>NUCLEOTIDE SEQUENCE</scope>
</reference>
<sequence length="39" mass="4092">MFNSLNSIFASVVLPVPGAPLNNKCGIDPDLIQPSTCAF</sequence>
<gene>
    <name evidence="1" type="ORF">METZ01_LOCUS391134</name>
</gene>